<keyword evidence="4" id="KW-1185">Reference proteome</keyword>
<evidence type="ECO:0000313" key="3">
    <source>
        <dbReference type="EMBL" id="EKD12993.1"/>
    </source>
</evidence>
<dbReference type="KEGG" id="mbe:MBM_08755"/>
<keyword evidence="2" id="KW-0732">Signal</keyword>
<evidence type="ECO:0000256" key="1">
    <source>
        <dbReference type="SAM" id="Phobius"/>
    </source>
</evidence>
<organism evidence="3 4">
    <name type="scientific">Marssonina brunnea f. sp. multigermtubi (strain MB_m1)</name>
    <name type="common">Marssonina leaf spot fungus</name>
    <dbReference type="NCBI Taxonomy" id="1072389"/>
    <lineage>
        <taxon>Eukaryota</taxon>
        <taxon>Fungi</taxon>
        <taxon>Dikarya</taxon>
        <taxon>Ascomycota</taxon>
        <taxon>Pezizomycotina</taxon>
        <taxon>Leotiomycetes</taxon>
        <taxon>Helotiales</taxon>
        <taxon>Drepanopezizaceae</taxon>
        <taxon>Drepanopeziza</taxon>
    </lineage>
</organism>
<dbReference type="PANTHER" id="PTHR35340:SF5">
    <property type="entry name" value="ASST-DOMAIN-CONTAINING PROTEIN"/>
    <property type="match status" value="1"/>
</dbReference>
<dbReference type="GeneID" id="18764690"/>
<dbReference type="OrthoDB" id="5427350at2759"/>
<evidence type="ECO:0008006" key="5">
    <source>
        <dbReference type="Google" id="ProtNLM"/>
    </source>
</evidence>
<feature type="signal peptide" evidence="2">
    <location>
        <begin position="1"/>
        <end position="23"/>
    </location>
</feature>
<evidence type="ECO:0000256" key="2">
    <source>
        <dbReference type="SAM" id="SignalP"/>
    </source>
</evidence>
<dbReference type="Proteomes" id="UP000006753">
    <property type="component" value="Unassembled WGS sequence"/>
</dbReference>
<dbReference type="eggNOG" id="ENOG502QPU9">
    <property type="taxonomic scope" value="Eukaryota"/>
</dbReference>
<keyword evidence="1" id="KW-1133">Transmembrane helix</keyword>
<proteinExistence type="predicted"/>
<dbReference type="HOGENOM" id="CLU_018249_0_1_1"/>
<dbReference type="InParanoid" id="K1WWD8"/>
<dbReference type="Pfam" id="PF14269">
    <property type="entry name" value="Arylsulfotran_2"/>
    <property type="match status" value="1"/>
</dbReference>
<evidence type="ECO:0000313" key="4">
    <source>
        <dbReference type="Proteomes" id="UP000006753"/>
    </source>
</evidence>
<dbReference type="InterPro" id="IPR039535">
    <property type="entry name" value="ASST-like"/>
</dbReference>
<keyword evidence="1" id="KW-0812">Transmembrane</keyword>
<name>K1WWD8_MARBU</name>
<gene>
    <name evidence="3" type="ORF">MBM_08755</name>
</gene>
<dbReference type="PANTHER" id="PTHR35340">
    <property type="entry name" value="PQQ ENZYME REPEAT PROTEIN-RELATED"/>
    <property type="match status" value="1"/>
</dbReference>
<feature type="chain" id="PRO_5003855008" description="Arylsulfotransferase" evidence="2">
    <location>
        <begin position="24"/>
        <end position="594"/>
    </location>
</feature>
<accession>K1WWD8</accession>
<dbReference type="AlphaFoldDB" id="K1WWD8"/>
<dbReference type="InterPro" id="IPR053143">
    <property type="entry name" value="Arylsulfate_ST"/>
</dbReference>
<protein>
    <recommendedName>
        <fullName evidence="5">Arylsulfotransferase</fullName>
    </recommendedName>
</protein>
<keyword evidence="1" id="KW-0472">Membrane</keyword>
<feature type="transmembrane region" description="Helical" evidence="1">
    <location>
        <begin position="537"/>
        <end position="555"/>
    </location>
</feature>
<dbReference type="EMBL" id="JH921452">
    <property type="protein sequence ID" value="EKD12993.1"/>
    <property type="molecule type" value="Genomic_DNA"/>
</dbReference>
<reference evidence="3 4" key="1">
    <citation type="journal article" date="2012" name="BMC Genomics">
        <title>Sequencing the genome of Marssonina brunnea reveals fungus-poplar co-evolution.</title>
        <authorList>
            <person name="Zhu S."/>
            <person name="Cao Y.-Z."/>
            <person name="Jiang C."/>
            <person name="Tan B.-Y."/>
            <person name="Wang Z."/>
            <person name="Feng S."/>
            <person name="Zhang L."/>
            <person name="Su X.-H."/>
            <person name="Brejova B."/>
            <person name="Vinar T."/>
            <person name="Xu M."/>
            <person name="Wang M.-X."/>
            <person name="Zhang S.-G."/>
            <person name="Huang M.-R."/>
            <person name="Wu R."/>
            <person name="Zhou Y."/>
        </authorList>
    </citation>
    <scope>NUCLEOTIDE SEQUENCE [LARGE SCALE GENOMIC DNA]</scope>
    <source>
        <strain evidence="3 4">MB_m1</strain>
    </source>
</reference>
<sequence>MATCDGLALGFFRSLLIIAATTSTSTSTMRCSIALLATLPAAARALSFNAYDLGFYGVYPTQNHISLGQRSPWVRITQWDPQCEDDGALILLSLRGHHVPNPGGAILDPRGGLVWSETRYGQALNLQVQRYKGEDFLTFWSGTSGGPWGNGSYIMLDSSYELAHTVTSVGIDAGGDLHEFAITENGTALFTIYQDTLLDCSDAGLKQECWINDCLFQEVDIETGRLLFQWRASDHVPLSHSYSGRGKKGLSKKKSWDYFHINSIDKDDLGNYLVSARHTHALYYISSTGHILWSLGGRHSDFTDLSGGDASNFKWQHHARWHGNNSISLMDNHGNNVFHDRSEHSRGMTVRLDFDQMSVTLLQTYVHPNKHLAISQGSVQILPESGNVMVGWGNAPAYTEFAPSGEILCHSHFGASLFYSILDLGWVKSYRTLKSKWVGRPKEPPAITAFAGQVFTSWNGATEVARWRLESAESAEATDSDFAIVEEVQKEAFETVFSRDSWERRFVRVAALDAAGEVLGYSAVVDRAISEPISTPLTPILFGVLGVAVTLFLAWKYKGVLCKQSARIFPCIQPPKSSQHYEMLNSHGRDDDAV</sequence>
<dbReference type="OMA" id="CWINDCL"/>